<dbReference type="SUPFAM" id="SSF56959">
    <property type="entry name" value="Leukocidin-like"/>
    <property type="match status" value="1"/>
</dbReference>
<reference evidence="4 5" key="1">
    <citation type="submission" date="2019-10" db="EMBL/GenBank/DDBJ databases">
        <title>New species of Slilvanegrellaceae.</title>
        <authorList>
            <person name="Pitt A."/>
            <person name="Hahn M.W."/>
        </authorList>
    </citation>
    <scope>NUCLEOTIDE SEQUENCE [LARGE SCALE GENOMIC DNA]</scope>
    <source>
        <strain evidence="4 5">SP-Ram-0.45-NSY-1</strain>
    </source>
</reference>
<proteinExistence type="predicted"/>
<protein>
    <submittedName>
        <fullName evidence="4">Uncharacterized protein</fullName>
    </submittedName>
</protein>
<dbReference type="AlphaFoldDB" id="A0A6N6VVU0"/>
<evidence type="ECO:0000256" key="1">
    <source>
        <dbReference type="ARBA" id="ARBA00022729"/>
    </source>
</evidence>
<dbReference type="Proteomes" id="UP000437748">
    <property type="component" value="Unassembled WGS sequence"/>
</dbReference>
<dbReference type="GO" id="GO:0051715">
    <property type="term" value="P:cytolysis in another organism"/>
    <property type="evidence" value="ECO:0007669"/>
    <property type="project" value="InterPro"/>
</dbReference>
<dbReference type="Pfam" id="PF07968">
    <property type="entry name" value="Leukocidin"/>
    <property type="match status" value="1"/>
</dbReference>
<dbReference type="Gene3D" id="2.70.240.20">
    <property type="entry name" value="Leukocidin/Hemolysin toxin, cytolysin domain"/>
    <property type="match status" value="1"/>
</dbReference>
<dbReference type="EMBL" id="WFLM01000004">
    <property type="protein sequence ID" value="KAB8037995.1"/>
    <property type="molecule type" value="Genomic_DNA"/>
</dbReference>
<sequence>MVEILWLREALMENKILNNFKYTVLYTSLISILSTACSKSNNNENSPSKDNSILYTNNLKDKDLSMVRSAYENNRRVYFDYKSSDPEVVKYISEQLTGLSINEDENVLLFKENNIPHFISGNKEQLKKYIDLNTNLNSEKTGTLKQNPNTEVSSAKAKVTLIRENLKCEMLKMYGSLYFSDSTELLDYCDGNASVQLNYQLDLIGSKAIAKKDNSESGYSYVTPSGKFLIVTVSPKEDSGSGWKLANKLKHDHSWFQTNAHRFDYLGPFANEYKFSIKLLKNSDDIPVNLSETFPQNINKKETVTETRGFSYGFSGGVSGDLGFNDKGPVGKVGVDLKANVNFTNSRSIIFDTYNYDVENKSSKDLAAWSWNAKVFENLDNYLTGQSSIGAHWDNSWVANINKFSAIHYAQFVPAFQAIFKADKEYIGKTDFEFETSVVAGALLGAVVPNLFWSHYHLFSTSTPIPYLGASDTEQNSRKILKRITINWNSPVFASEQNIELQTATDLFSENYLTVNPNDISSRGKVIIAHSRKDRTQTWGYDNDNYQFKSRSGNNNLCLTIQKESNNIIAEPCTNSNNKKWTFESGLIIPHLMRDHAIGYDENEDESLGEKRKLKLIEINNNEKNLIKFESFKAAY</sequence>
<dbReference type="InterPro" id="IPR016183">
    <property type="entry name" value="Leukocidin/Hemolysin_toxin"/>
</dbReference>
<evidence type="ECO:0000259" key="3">
    <source>
        <dbReference type="Pfam" id="PF07968"/>
    </source>
</evidence>
<dbReference type="PROSITE" id="PS50231">
    <property type="entry name" value="RICIN_B_LECTIN"/>
    <property type="match status" value="1"/>
</dbReference>
<dbReference type="GO" id="GO:0005576">
    <property type="term" value="C:extracellular region"/>
    <property type="evidence" value="ECO:0007669"/>
    <property type="project" value="InterPro"/>
</dbReference>
<comment type="caution">
    <text evidence="4">The sequence shown here is derived from an EMBL/GenBank/DDBJ whole genome shotgun (WGS) entry which is preliminary data.</text>
</comment>
<organism evidence="4 5">
    <name type="scientific">Silvanigrella paludirubra</name>
    <dbReference type="NCBI Taxonomy" id="2499159"/>
    <lineage>
        <taxon>Bacteria</taxon>
        <taxon>Pseudomonadati</taxon>
        <taxon>Bdellovibrionota</taxon>
        <taxon>Oligoflexia</taxon>
        <taxon>Silvanigrellales</taxon>
        <taxon>Silvanigrellaceae</taxon>
        <taxon>Silvanigrella</taxon>
    </lineage>
</organism>
<dbReference type="InterPro" id="IPR000772">
    <property type="entry name" value="Ricin_B_lectin"/>
</dbReference>
<dbReference type="InterPro" id="IPR036435">
    <property type="entry name" value="Leukocidin/porin_MspA_sf"/>
</dbReference>
<gene>
    <name evidence="4" type="ORF">GCL60_12550</name>
</gene>
<dbReference type="SUPFAM" id="SSF50370">
    <property type="entry name" value="Ricin B-like lectins"/>
    <property type="match status" value="1"/>
</dbReference>
<accession>A0A6N6VVU0</accession>
<keyword evidence="1" id="KW-0732">Signal</keyword>
<dbReference type="InterPro" id="IPR035992">
    <property type="entry name" value="Ricin_B-like_lectins"/>
</dbReference>
<feature type="domain" description="Leukocidin/Hemolysin toxin" evidence="3">
    <location>
        <begin position="230"/>
        <end position="439"/>
    </location>
</feature>
<keyword evidence="5" id="KW-1185">Reference proteome</keyword>
<name>A0A6N6VVU0_9BACT</name>
<dbReference type="Gene3D" id="2.70.240.10">
    <property type="entry name" value="Leukocidin/porin MspA"/>
    <property type="match status" value="1"/>
</dbReference>
<feature type="domain" description="Ricin B lectin" evidence="2">
    <location>
        <begin position="509"/>
        <end position="586"/>
    </location>
</feature>
<evidence type="ECO:0000313" key="4">
    <source>
        <dbReference type="EMBL" id="KAB8037995.1"/>
    </source>
</evidence>
<dbReference type="Pfam" id="PF00652">
    <property type="entry name" value="Ricin_B_lectin"/>
    <property type="match status" value="1"/>
</dbReference>
<evidence type="ECO:0000259" key="2">
    <source>
        <dbReference type="Pfam" id="PF00652"/>
    </source>
</evidence>
<evidence type="ECO:0000313" key="5">
    <source>
        <dbReference type="Proteomes" id="UP000437748"/>
    </source>
</evidence>